<feature type="domain" description="FAT" evidence="4">
    <location>
        <begin position="2381"/>
        <end position="2935"/>
    </location>
</feature>
<evidence type="ECO:0008006" key="7">
    <source>
        <dbReference type="Google" id="ProtNLM"/>
    </source>
</evidence>
<protein>
    <recommendedName>
        <fullName evidence="7">Non-specific serine/threonine protein kinase</fullName>
    </recommendedName>
</protein>
<dbReference type="PROSITE" id="PS51189">
    <property type="entry name" value="FAT"/>
    <property type="match status" value="1"/>
</dbReference>
<dbReference type="InterPro" id="IPR011009">
    <property type="entry name" value="Kinase-like_dom_sf"/>
</dbReference>
<dbReference type="InterPro" id="IPR036940">
    <property type="entry name" value="PI3/4_kinase_cat_sf"/>
</dbReference>
<dbReference type="SMART" id="SM00146">
    <property type="entry name" value="PI3Kc"/>
    <property type="match status" value="1"/>
</dbReference>
<reference evidence="5 6" key="1">
    <citation type="journal article" date="2018" name="Evol. Lett.">
        <title>Horizontal gene cluster transfer increased hallucinogenic mushroom diversity.</title>
        <authorList>
            <person name="Reynolds H.T."/>
            <person name="Vijayakumar V."/>
            <person name="Gluck-Thaler E."/>
            <person name="Korotkin H.B."/>
            <person name="Matheny P.B."/>
            <person name="Slot J.C."/>
        </authorList>
    </citation>
    <scope>NUCLEOTIDE SEQUENCE [LARGE SCALE GENOMIC DNA]</scope>
    <source>
        <strain evidence="5 6">2631</strain>
    </source>
</reference>
<dbReference type="InterPro" id="IPR000403">
    <property type="entry name" value="PI3/4_kinase_cat_dom"/>
</dbReference>
<dbReference type="PROSITE" id="PS50290">
    <property type="entry name" value="PI3_4_KINASE_3"/>
    <property type="match status" value="1"/>
</dbReference>
<organism evidence="5 6">
    <name type="scientific">Psilocybe cyanescens</name>
    <dbReference type="NCBI Taxonomy" id="93625"/>
    <lineage>
        <taxon>Eukaryota</taxon>
        <taxon>Fungi</taxon>
        <taxon>Dikarya</taxon>
        <taxon>Basidiomycota</taxon>
        <taxon>Agaricomycotina</taxon>
        <taxon>Agaricomycetes</taxon>
        <taxon>Agaricomycetidae</taxon>
        <taxon>Agaricales</taxon>
        <taxon>Agaricineae</taxon>
        <taxon>Strophariaceae</taxon>
        <taxon>Psilocybe</taxon>
    </lineage>
</organism>
<evidence type="ECO:0000313" key="5">
    <source>
        <dbReference type="EMBL" id="PPQ93995.1"/>
    </source>
</evidence>
<dbReference type="GO" id="GO:0005634">
    <property type="term" value="C:nucleus"/>
    <property type="evidence" value="ECO:0007669"/>
    <property type="project" value="TreeGrafter"/>
</dbReference>
<keyword evidence="6" id="KW-1185">Reference proteome</keyword>
<dbReference type="CDD" id="cd05163">
    <property type="entry name" value="PIKK_TRRAP"/>
    <property type="match status" value="1"/>
</dbReference>
<sequence length="3552" mass="403976">MAAPSPMENTPSSVALAATSDLDIRMSRIADPNIELRVRHVVACEIREILDTMRDSDSARSLPRLVRPLLDLLRSGEPAFQKESLEYQFRRVQFEILNRLPVNEAFRNLVPPMFGCMLHILRHDNEENGANACKTMVDLIRNYRVVTEESLTEFVSIFQDALKSIKDLVAEYLQEDSALVDVNISLPACRSFKALGEMGMVMVIMSQVHRNLVVSNLQATTPHAFEMLALESPVQNKARVDYEAMGGIWAGMSPSIRNTGMYNDLIQAQIKMLSYLAYVMRFPGELADSYGETLILGALRLLQDCPSNGIAMRKELMVVFRHLMGTPHRRALFDHLDKLFDERVLLGTGVASQEALRTTVYTAVADLVHHVRSELTASQLERIVHVYSSMMHNPAFGFNLHTLFAKMMFGLADAILAKETSQGAARLLETMFETCLEKLEGLCVVQADVSAIVERNKLKGSPADNGPDATTIEKARPIGGAVNSTEKPEDILLGKTLLHGFRVCLNSLKKCEAPPPDGTLIFRFFDASIRCMSLFEADPRIPEQTEPIEWFGHALTEVNLHVFQEVWTHKMEFFFERAQKRIMLLNVCQFLFSRDTTSATLLAIVLRFLVDRLPLLGDHDDLTAAATIRLYKMAFGAVSAHPATNEEILAAHVSKLLMDCFPLAAKATKPANYFHLLRALFRAIGVGGGRYEKLYNAVVPLLPDMLESLNRQLLASDGQTRDMIVELCLTVPLRLTHLLPHLTYLMQPLALALRGNPDLVSQGLRTLELCIDNLTPDFLDPTLSTVLRDLMEALFSHLKPVPAPHHPAHTTIRILGKLGGRNRRLLSKEPALTYRHHSEPAKFTISFNGIVEKIEMGPISLLASRNITKASSIDRIHAYNYLENCLSVLFHEGIVGRNVEETFINTLEGIFDALHLPEVEEKAESYVRKLGKAIFEEEIRRGQSREAGTRPIPSVLLSCYLDAFPHALARDQSDQANKARAVIFSIVRDLVSLNGRSNVISHEIMVILHQIANRFTALCLDDSWTRKSAGCNGIKIMAQTSDLGAKWITDRELDIYRTLLHILKDLPSELPRDVDDVIEVLMTCLRISNTHTDFQGEGAMLALNKLVHTVGIFFPELQSPNPLVRQAAQKCIGVLVEISGRPAVELLIPHRDRMLMGIYTKPLRALPFSKQIGMIEAIRYCVSLDPPLVELNDELLRLLHETLALADADDAQLLGPRNLRQGGLEVIKLRVACIKLLTAAMPLTDFFSRQHQTRQRYRDIPSFSPHRLLILYRVTSVYFKSLYSPSPEVKDVAHEGLRMVLTHQSRLPKELLQTGLRPILMNLADPKRLSVPGLEGLARLLELLTNYFKVEIGHKLLDHFRIVADPQLLQESSKLSLADNEGITKLVRLANIFHLLPSAANIFLEPLVNAIVQTEAQMHFSTQSPFSEPLARYLDRYPAEGIDLFLRHLSYARHLRTLRSILQAKLAPNLLRELASRTPALVNRLRAGNERNVVTTILSLFDDLSDLLPPWLVQNNYAVDAVVEIWHSNMPPSETLSNVIIETTYRYSLMLSIFIKALKQSPRIDLLFEITSIYTFDLGIDVIGTTKFLYEHVALSEDNIFKRNILMRFLTWFSDPSYTFPQKAYFIRYIITPTLLVQAKRPRQTEGLIDSDFVNWIHRIIWQPMNDPSAFQDADDYFRIEILHLTTVLVQYYPNLLDDVRKDVMKYAWSYISSNDDIIIKQTAYLLAARFFAVFPTPQKFILRAWTGLLRMNHLEGRVSLRQEALAVLAPTLPKSENSEPGHPIWAITTRRLLAEESSATMMTIYHLITKQAQLFFPVRSLFVPHIANSLNKLGMLPSSTLEMRILSIDVLQVIFDWEEQTKQAMNSNSMQIDQHADDTNWTTPLTLRENMVSYLVRLSTIPHDQPARAALLPKALALLHLIVGPNGWTDVTVGLRFFSRVLENDIPTDNANSIAQALSAGKVLQVVAADQPDAWYTANAVILQKLIRKGLLVEEHNMHDVLRPIFDKLVRLYPLPKEEDEQHGDMSDFHNFIYTSVTEGLRNSTSLPGVLGMLKSVVEVAPERIEPFSQLLMKLLSKLTKDHIHSSISTSGYDANVRLVTTILDICQLSVAFLGDQRRWLLSTLCVFVDKSKSISLCRYILDLARTWALHRQEAYPTMKEKAILLQKMTLYENRGDTIFLPYLELVYDIYTEPSLRRSDLTNRLEQSFLLGCRAKDSALRERFMDLLDISVPRSLFGRLTYILGVQNWDAIADHNWIYLALYLILGAADVDLTSNLDRRQSSNTPTVMIVKPQMQDIVRPTQRLLFLDPQAAHDTWVSVFPAVWSCLTRREQSEITNHMVILLSKDYHIKQASLRPNVIQTLLTGIHACSSPMTLPPHLVKYLAKTFGAWHIGLEILEKSLEFTKDDDVTISDHIYDSLADVYAELAEEDMFYGLWRRRSIRVETNIGLAFEQAGMWEQAAQTYEMAQSRVRAGTIPFSETEFCLWEDQWVLSAQKLQHWDVLYDFAKGEANQELTLECSWRIKDWNDQKEALEAQINLLPEIPTPRRRVFEAYMALLKQPAALDKNVDFTKFLEDAMQLSLRKWVGLPQHLSVAHIPLLQHFQQFVELQEAVQIFGSLSQTNAQNLEKKSSELKMVLQAWRERLPNIYDDINIWSDLVAWRQNVFSSINNAYMPLIGTSNHAGANTANTFGYRGYHETAWIINRFAHVARKHELLDVCFNALTKIYTLPNIEISEAFLKLREQARAHYQKPNDLQAGLEVINNTNLMFFSTAQKAEFYTLKGMFFSRMLLPDDATLAFGQAVQLDIVQPKAWAEWGRFSDHLFKENPSDLGQAANAVSCYMQAAGLYKSGKCRPLLARILWLLSLDDHTSTISRAFDTYKGEAAYWFWITLIPQLCTSLSHREWKQARYLLLNLARHYPQAIFYHLRTTREEMQIMKKAFAARAAAQAAAESSRRLNSEHQVNDPTHPNSSASSNTPTSAAPDPSSSIPIAVTSNLADPASSQPRQASEHVDEILQTLKTSFPLLILSLETMVDQIQHKFKPNAEEEVYRNICMLLSDAVQNYVIRINSPDDDGQLTANTVATLTRMSINLPAFVKKEYEEDFITNKPTHYEYIQRLQAWRDRFEGLFDSRPRIQPLVVLSHYLTEFQYSKIDEIEIPGQYTEDKDSNQYFIRIQKFAPKFENIRSNGNCWKRLTLHGNDNSKTSFTVQLPCNRQYRREDKMIQMLRTFNGALARNKESRKRNLTFHLPAAISCSPNVRLYQTDSSYISLGEIYDLHCEERGFSREEPILFVGEKVRKVLRDYRQQYSKKQPTKVEYVTLKKDSCDEVSTKMVPDDVLANYMARSMSGPDELWRMRKQFALQIASCSFMTYLFCFASRHPARFQISRSTGLIAMTELLPATHGTQPLFATNDVVPFRLTPNMQNFLGPIFTEGLLAPGIMAIGRSLTEPEFDLEQQLCLLSRDEVTLWFQQRGRHVHIDNQFRMHVNAHVDNIVKRAESLSCKIEREKALAGNVANITDPVINIVTGLISTATNPLQLAKMGELYQPWF</sequence>
<dbReference type="FunCoup" id="A0A409XT61">
    <property type="interactions" value="677"/>
</dbReference>
<evidence type="ECO:0000259" key="4">
    <source>
        <dbReference type="PROSITE" id="PS51189"/>
    </source>
</evidence>
<dbReference type="Proteomes" id="UP000283269">
    <property type="component" value="Unassembled WGS sequence"/>
</dbReference>
<dbReference type="GO" id="GO:0000124">
    <property type="term" value="C:SAGA complex"/>
    <property type="evidence" value="ECO:0007669"/>
    <property type="project" value="TreeGrafter"/>
</dbReference>
<dbReference type="PANTHER" id="PTHR11139">
    <property type="entry name" value="ATAXIA TELANGIECTASIA MUTATED ATM -RELATED"/>
    <property type="match status" value="1"/>
</dbReference>
<evidence type="ECO:0000313" key="6">
    <source>
        <dbReference type="Proteomes" id="UP000283269"/>
    </source>
</evidence>
<dbReference type="InterPro" id="IPR014009">
    <property type="entry name" value="PIK_FAT"/>
</dbReference>
<comment type="caution">
    <text evidence="5">The sequence shown here is derived from an EMBL/GenBank/DDBJ whole genome shotgun (WGS) entry which is preliminary data.</text>
</comment>
<dbReference type="GO" id="GO:0035267">
    <property type="term" value="C:NuA4 histone acetyltransferase complex"/>
    <property type="evidence" value="ECO:0007669"/>
    <property type="project" value="TreeGrafter"/>
</dbReference>
<dbReference type="Pfam" id="PF20175">
    <property type="entry name" value="Tra1_central"/>
    <property type="match status" value="1"/>
</dbReference>
<dbReference type="PANTHER" id="PTHR11139:SF1">
    <property type="entry name" value="TRANSFORMATION_TRANSCRIPTION DOMAIN-ASSOCIATED PROTEIN"/>
    <property type="match status" value="1"/>
</dbReference>
<dbReference type="Gene3D" id="1.10.1070.11">
    <property type="entry name" value="Phosphatidylinositol 3-/4-kinase, catalytic domain"/>
    <property type="match status" value="1"/>
</dbReference>
<dbReference type="SUPFAM" id="SSF48371">
    <property type="entry name" value="ARM repeat"/>
    <property type="match status" value="3"/>
</dbReference>
<dbReference type="SUPFAM" id="SSF56112">
    <property type="entry name" value="Protein kinase-like (PK-like)"/>
    <property type="match status" value="1"/>
</dbReference>
<evidence type="ECO:0000256" key="2">
    <source>
        <dbReference type="SAM" id="MobiDB-lite"/>
    </source>
</evidence>
<feature type="compositionally biased region" description="Basic and acidic residues" evidence="2">
    <location>
        <begin position="2955"/>
        <end position="2965"/>
    </location>
</feature>
<dbReference type="InterPro" id="IPR003151">
    <property type="entry name" value="PIK-rel_kinase_FAT"/>
</dbReference>
<evidence type="ECO:0000259" key="3">
    <source>
        <dbReference type="PROSITE" id="PS50290"/>
    </source>
</evidence>
<gene>
    <name evidence="5" type="ORF">CVT25_009843</name>
</gene>
<dbReference type="GO" id="GO:0006281">
    <property type="term" value="P:DNA repair"/>
    <property type="evidence" value="ECO:0007669"/>
    <property type="project" value="TreeGrafter"/>
</dbReference>
<dbReference type="Pfam" id="PF20206">
    <property type="entry name" value="Tra1_ring"/>
    <property type="match status" value="3"/>
</dbReference>
<evidence type="ECO:0000256" key="1">
    <source>
        <dbReference type="ARBA" id="ARBA00007234"/>
    </source>
</evidence>
<dbReference type="Pfam" id="PF02259">
    <property type="entry name" value="FAT"/>
    <property type="match status" value="1"/>
</dbReference>
<dbReference type="GO" id="GO:0006355">
    <property type="term" value="P:regulation of DNA-templated transcription"/>
    <property type="evidence" value="ECO:0007669"/>
    <property type="project" value="TreeGrafter"/>
</dbReference>
<dbReference type="InterPro" id="IPR016024">
    <property type="entry name" value="ARM-type_fold"/>
</dbReference>
<dbReference type="EMBL" id="NHYD01000495">
    <property type="protein sequence ID" value="PPQ93995.1"/>
    <property type="molecule type" value="Genomic_DNA"/>
</dbReference>
<accession>A0A409XT61</accession>
<dbReference type="InterPro" id="IPR050517">
    <property type="entry name" value="DDR_Repair_Kinase"/>
</dbReference>
<dbReference type="STRING" id="93625.A0A409XT61"/>
<dbReference type="InterPro" id="IPR046807">
    <property type="entry name" value="Tra1_central"/>
</dbReference>
<dbReference type="InParanoid" id="A0A409XT61"/>
<feature type="domain" description="PI3K/PI4K catalytic" evidence="3">
    <location>
        <begin position="3181"/>
        <end position="3512"/>
    </location>
</feature>
<dbReference type="InterPro" id="IPR046805">
    <property type="entry name" value="Tra1_ring"/>
</dbReference>
<proteinExistence type="inferred from homology"/>
<dbReference type="Pfam" id="PF00454">
    <property type="entry name" value="PI3_PI4_kinase"/>
    <property type="match status" value="1"/>
</dbReference>
<name>A0A409XT61_PSICY</name>
<comment type="similarity">
    <text evidence="1">Belongs to the PI3/PI4-kinase family. TRA1 subfamily.</text>
</comment>
<dbReference type="OrthoDB" id="5570127at2759"/>
<feature type="region of interest" description="Disordered" evidence="2">
    <location>
        <begin position="2954"/>
        <end position="2994"/>
    </location>
</feature>
<feature type="compositionally biased region" description="Low complexity" evidence="2">
    <location>
        <begin position="2971"/>
        <end position="2994"/>
    </location>
</feature>